<reference evidence="2" key="1">
    <citation type="journal article" date="2019" name="Int. J. Syst. Evol. Microbiol.">
        <title>The Global Catalogue of Microorganisms (GCM) 10K type strain sequencing project: providing services to taxonomists for standard genome sequencing and annotation.</title>
        <authorList>
            <consortium name="The Broad Institute Genomics Platform"/>
            <consortium name="The Broad Institute Genome Sequencing Center for Infectious Disease"/>
            <person name="Wu L."/>
            <person name="Ma J."/>
        </authorList>
    </citation>
    <scope>NUCLEOTIDE SEQUENCE [LARGE SCALE GENOMIC DNA]</scope>
    <source>
        <strain evidence="2">JCM 16702</strain>
    </source>
</reference>
<accession>A0ABP7V4Z9</accession>
<dbReference type="EMBL" id="BAAAZG010000002">
    <property type="protein sequence ID" value="GAA4059744.1"/>
    <property type="molecule type" value="Genomic_DNA"/>
</dbReference>
<dbReference type="InterPro" id="IPR046193">
    <property type="entry name" value="DUF6221"/>
</dbReference>
<evidence type="ECO:0000313" key="1">
    <source>
        <dbReference type="EMBL" id="GAA4059744.1"/>
    </source>
</evidence>
<dbReference type="Pfam" id="PF19730">
    <property type="entry name" value="DUF6221"/>
    <property type="match status" value="1"/>
</dbReference>
<protein>
    <submittedName>
        <fullName evidence="1">Uncharacterized protein</fullName>
    </submittedName>
</protein>
<gene>
    <name evidence="1" type="ORF">GCM10022214_10350</name>
</gene>
<comment type="caution">
    <text evidence="1">The sequence shown here is derived from an EMBL/GenBank/DDBJ whole genome shotgun (WGS) entry which is preliminary data.</text>
</comment>
<dbReference type="Proteomes" id="UP001500683">
    <property type="component" value="Unassembled WGS sequence"/>
</dbReference>
<keyword evidence="2" id="KW-1185">Reference proteome</keyword>
<organism evidence="1 2">
    <name type="scientific">Actinomadura miaoliensis</name>
    <dbReference type="NCBI Taxonomy" id="430685"/>
    <lineage>
        <taxon>Bacteria</taxon>
        <taxon>Bacillati</taxon>
        <taxon>Actinomycetota</taxon>
        <taxon>Actinomycetes</taxon>
        <taxon>Streptosporangiales</taxon>
        <taxon>Thermomonosporaceae</taxon>
        <taxon>Actinomadura</taxon>
    </lineage>
</organism>
<proteinExistence type="predicted"/>
<evidence type="ECO:0000313" key="2">
    <source>
        <dbReference type="Proteomes" id="UP001500683"/>
    </source>
</evidence>
<sequence>MTLVDFLRDRLDYLIATGRRAKLGPDTRGVVADDDIAPLLHNEDGQFDLPERVIADAKAKLHIVALHAGHHRCGPRDYDNDNPCPTLRYLALPHAGDADYNPAWRP</sequence>
<name>A0ABP7V4Z9_9ACTN</name>
<dbReference type="RefSeq" id="WP_344941431.1">
    <property type="nucleotide sequence ID" value="NZ_BAAAZG010000002.1"/>
</dbReference>